<evidence type="ECO:0000313" key="3">
    <source>
        <dbReference type="Proteomes" id="UP001159427"/>
    </source>
</evidence>
<dbReference type="Proteomes" id="UP001159427">
    <property type="component" value="Unassembled WGS sequence"/>
</dbReference>
<feature type="compositionally biased region" description="Basic and acidic residues" evidence="1">
    <location>
        <begin position="71"/>
        <end position="80"/>
    </location>
</feature>
<dbReference type="EMBL" id="CALNXI010000028">
    <property type="protein sequence ID" value="CAH3015775.1"/>
    <property type="molecule type" value="Genomic_DNA"/>
</dbReference>
<evidence type="ECO:0000313" key="2">
    <source>
        <dbReference type="EMBL" id="CAH3015775.1"/>
    </source>
</evidence>
<evidence type="ECO:0000256" key="1">
    <source>
        <dbReference type="SAM" id="MobiDB-lite"/>
    </source>
</evidence>
<name>A0ABN8LHV6_9CNID</name>
<accession>A0ABN8LHV6</accession>
<organism evidence="2 3">
    <name type="scientific">Porites evermanni</name>
    <dbReference type="NCBI Taxonomy" id="104178"/>
    <lineage>
        <taxon>Eukaryota</taxon>
        <taxon>Metazoa</taxon>
        <taxon>Cnidaria</taxon>
        <taxon>Anthozoa</taxon>
        <taxon>Hexacorallia</taxon>
        <taxon>Scleractinia</taxon>
        <taxon>Fungiina</taxon>
        <taxon>Poritidae</taxon>
        <taxon>Porites</taxon>
    </lineage>
</organism>
<feature type="region of interest" description="Disordered" evidence="1">
    <location>
        <begin position="98"/>
        <end position="152"/>
    </location>
</feature>
<proteinExistence type="predicted"/>
<feature type="compositionally biased region" description="Polar residues" evidence="1">
    <location>
        <begin position="36"/>
        <end position="70"/>
    </location>
</feature>
<comment type="caution">
    <text evidence="2">The sequence shown here is derived from an EMBL/GenBank/DDBJ whole genome shotgun (WGS) entry which is preliminary data.</text>
</comment>
<sequence>FHLSLPLDAEQAWIIETSSGYEYDFVYENSTCTDIQDTNKPSEGTTSMGKKGNSAQGTEQHCNSTTIVQRNQKDKTETREQKIKTLKALLRKQEKAVNKLRPDAYKKTNNQASASLEKVKNFSKSSKGNRPPTKRQRGGDMGTNARRSKRKKVENTKVTAYRDVDILMSRGDLMTKDEFLACVGLIRVAKFH</sequence>
<protein>
    <submittedName>
        <fullName evidence="2">Uncharacterized protein</fullName>
    </submittedName>
</protein>
<reference evidence="2 3" key="1">
    <citation type="submission" date="2022-05" db="EMBL/GenBank/DDBJ databases">
        <authorList>
            <consortium name="Genoscope - CEA"/>
            <person name="William W."/>
        </authorList>
    </citation>
    <scope>NUCLEOTIDE SEQUENCE [LARGE SCALE GENOMIC DNA]</scope>
</reference>
<feature type="non-terminal residue" evidence="2">
    <location>
        <position position="1"/>
    </location>
</feature>
<gene>
    <name evidence="2" type="ORF">PEVE_00020895</name>
</gene>
<feature type="region of interest" description="Disordered" evidence="1">
    <location>
        <begin position="36"/>
        <end position="80"/>
    </location>
</feature>
<keyword evidence="3" id="KW-1185">Reference proteome</keyword>